<evidence type="ECO:0000313" key="2">
    <source>
        <dbReference type="EMBL" id="CAF4805601.1"/>
    </source>
</evidence>
<dbReference type="OrthoDB" id="7461933at2759"/>
<accession>A0A821PE88</accession>
<sequence length="154" mass="18141">MENLKIIYGFSHSQITELSSELSQLKYQKAIINVCAKSEEAKIEVHLSNLDKHKNSYDILFNKERAMSAVQREHLKQKEVEEKELVRQKMVKILEKNEQQTKAAAAIEDECVAIERECSSLMNRNKAIMKRLRRKLIETEDMRRELTKNRFCDN</sequence>
<dbReference type="EMBL" id="CAJOBZ010000006">
    <property type="protein sequence ID" value="CAF4805601.1"/>
    <property type="molecule type" value="Genomic_DNA"/>
</dbReference>
<comment type="caution">
    <text evidence="2">The sequence shown here is derived from an EMBL/GenBank/DDBJ whole genome shotgun (WGS) entry which is preliminary data.</text>
</comment>
<keyword evidence="3" id="KW-1185">Reference proteome</keyword>
<evidence type="ECO:0000313" key="3">
    <source>
        <dbReference type="Proteomes" id="UP000663880"/>
    </source>
</evidence>
<proteinExistence type="predicted"/>
<dbReference type="Proteomes" id="UP000663880">
    <property type="component" value="Unassembled WGS sequence"/>
</dbReference>
<name>A0A821PE88_9NEOP</name>
<dbReference type="AlphaFoldDB" id="A0A821PE88"/>
<evidence type="ECO:0000256" key="1">
    <source>
        <dbReference type="SAM" id="Coils"/>
    </source>
</evidence>
<feature type="coiled-coil region" evidence="1">
    <location>
        <begin position="97"/>
        <end position="149"/>
    </location>
</feature>
<keyword evidence="1" id="KW-0175">Coiled coil</keyword>
<reference evidence="2" key="1">
    <citation type="submission" date="2021-02" db="EMBL/GenBank/DDBJ databases">
        <authorList>
            <person name="Steward A R."/>
        </authorList>
    </citation>
    <scope>NUCLEOTIDE SEQUENCE</scope>
</reference>
<organism evidence="2 3">
    <name type="scientific">Pieris macdunnoughi</name>
    <dbReference type="NCBI Taxonomy" id="345717"/>
    <lineage>
        <taxon>Eukaryota</taxon>
        <taxon>Metazoa</taxon>
        <taxon>Ecdysozoa</taxon>
        <taxon>Arthropoda</taxon>
        <taxon>Hexapoda</taxon>
        <taxon>Insecta</taxon>
        <taxon>Pterygota</taxon>
        <taxon>Neoptera</taxon>
        <taxon>Endopterygota</taxon>
        <taxon>Lepidoptera</taxon>
        <taxon>Glossata</taxon>
        <taxon>Ditrysia</taxon>
        <taxon>Papilionoidea</taxon>
        <taxon>Pieridae</taxon>
        <taxon>Pierinae</taxon>
        <taxon>Pieris</taxon>
    </lineage>
</organism>
<gene>
    <name evidence="2" type="ORF">PMACD_LOCUS3716</name>
</gene>
<protein>
    <submittedName>
        <fullName evidence="2">Uncharacterized protein</fullName>
    </submittedName>
</protein>